<evidence type="ECO:0000256" key="1">
    <source>
        <dbReference type="ARBA" id="ARBA00010634"/>
    </source>
</evidence>
<dbReference type="Proteomes" id="UP000253862">
    <property type="component" value="Chromosome"/>
</dbReference>
<comment type="similarity">
    <text evidence="1">Belongs to the MlaA family.</text>
</comment>
<feature type="signal peptide" evidence="4">
    <location>
        <begin position="1"/>
        <end position="35"/>
    </location>
</feature>
<evidence type="ECO:0000256" key="2">
    <source>
        <dbReference type="ARBA" id="ARBA00022729"/>
    </source>
</evidence>
<proteinExistence type="inferred from homology"/>
<dbReference type="Pfam" id="PF04333">
    <property type="entry name" value="MlaA"/>
    <property type="match status" value="1"/>
</dbReference>
<evidence type="ECO:0000313" key="5">
    <source>
        <dbReference type="EMBL" id="AXH30405.1"/>
    </source>
</evidence>
<evidence type="ECO:0000313" key="6">
    <source>
        <dbReference type="Proteomes" id="UP000253862"/>
    </source>
</evidence>
<dbReference type="InterPro" id="IPR007428">
    <property type="entry name" value="MlaA"/>
</dbReference>
<dbReference type="EMBL" id="CP022375">
    <property type="protein sequence ID" value="AXH30405.1"/>
    <property type="molecule type" value="Genomic_DNA"/>
</dbReference>
<dbReference type="PANTHER" id="PTHR30035">
    <property type="entry name" value="LIPOPROTEIN VACJ-RELATED"/>
    <property type="match status" value="1"/>
</dbReference>
<name>A0A345JSV9_9GAMM</name>
<dbReference type="OrthoDB" id="9785326at2"/>
<dbReference type="AlphaFoldDB" id="A0A345JSV9"/>
<dbReference type="PANTHER" id="PTHR30035:SF3">
    <property type="entry name" value="INTERMEMBRANE PHOSPHOLIPID TRANSPORT SYSTEM LIPOPROTEIN MLAA"/>
    <property type="match status" value="1"/>
</dbReference>
<feature type="compositionally biased region" description="Polar residues" evidence="3">
    <location>
        <begin position="370"/>
        <end position="379"/>
    </location>
</feature>
<dbReference type="KEGG" id="foo:CGC45_07335"/>
<keyword evidence="2 4" id="KW-0732">Signal</keyword>
<protein>
    <submittedName>
        <fullName evidence="5">ABC transporter</fullName>
    </submittedName>
</protein>
<organism evidence="5 6">
    <name type="scientific">Francisella opportunistica</name>
    <dbReference type="NCBI Taxonomy" id="2016517"/>
    <lineage>
        <taxon>Bacteria</taxon>
        <taxon>Pseudomonadati</taxon>
        <taxon>Pseudomonadota</taxon>
        <taxon>Gammaproteobacteria</taxon>
        <taxon>Thiotrichales</taxon>
        <taxon>Francisellaceae</taxon>
        <taxon>Francisella</taxon>
    </lineage>
</organism>
<gene>
    <name evidence="5" type="ORF">CGC43_07330</name>
</gene>
<dbReference type="GO" id="GO:0016020">
    <property type="term" value="C:membrane"/>
    <property type="evidence" value="ECO:0007669"/>
    <property type="project" value="InterPro"/>
</dbReference>
<evidence type="ECO:0000256" key="4">
    <source>
        <dbReference type="SAM" id="SignalP"/>
    </source>
</evidence>
<evidence type="ECO:0000256" key="3">
    <source>
        <dbReference type="SAM" id="MobiDB-lite"/>
    </source>
</evidence>
<keyword evidence="6" id="KW-1185">Reference proteome</keyword>
<accession>A0A345JSV9</accession>
<feature type="chain" id="PRO_5016798811" evidence="4">
    <location>
        <begin position="36"/>
        <end position="379"/>
    </location>
</feature>
<dbReference type="PRINTS" id="PR01805">
    <property type="entry name" value="VACJLIPOPROT"/>
</dbReference>
<dbReference type="GO" id="GO:0120010">
    <property type="term" value="P:intermembrane phospholipid transfer"/>
    <property type="evidence" value="ECO:0007669"/>
    <property type="project" value="TreeGrafter"/>
</dbReference>
<sequence>MYFFANLNKRIILMKLSAKSALLLSLLSATLSSCSSWKTTTDNRDPFESYNRSMYAFNDKAYETLTPAANVYDEFVPDSFKSGIFNIFQNLAEPARVANDMFQGEWDYAGDDGFRFLTNTTLGLAGYFDVADSWFNKPMRYHQSFAVTLHKWGVYKDNEASPYVVWPLIGPGTLEDITTGVDALFNPLTYIFFFAPVGTAISWGVSVGTTGTYYINQGVSYLPSYSNLKEVSIDPYIAMRNAYLQSYDYGMAKVLKQQLNKDDAAIQTDQAVLGVLGLDSDNINAQIATTGGTKVKPSEPPVIFKSSISTVNKASQVEEAFDQVYSNDSRALDLANVDYDDTTQSEASKLKTEIRDAKADLPGDADSPASAIQTLAEQS</sequence>
<feature type="region of interest" description="Disordered" evidence="3">
    <location>
        <begin position="357"/>
        <end position="379"/>
    </location>
</feature>
<reference evidence="5 6" key="1">
    <citation type="submission" date="2017-07" db="EMBL/GenBank/DDBJ databases">
        <title>Complete genome sequences and comparative analysis of the novel pathogen Francisella opportunistica.</title>
        <authorList>
            <person name="Dietrich E.A."/>
            <person name="Kingry L.C."/>
            <person name="Petersen J.M."/>
        </authorList>
    </citation>
    <scope>NUCLEOTIDE SEQUENCE [LARGE SCALE GENOMIC DNA]</scope>
    <source>
        <strain evidence="5 6">14-2155</strain>
    </source>
</reference>